<accession>A0ABT3DUN1</accession>
<organism evidence="10 11">
    <name type="scientific">Xanthomonas sacchari</name>
    <dbReference type="NCBI Taxonomy" id="56458"/>
    <lineage>
        <taxon>Bacteria</taxon>
        <taxon>Pseudomonadati</taxon>
        <taxon>Pseudomonadota</taxon>
        <taxon>Gammaproteobacteria</taxon>
        <taxon>Lysobacterales</taxon>
        <taxon>Lysobacteraceae</taxon>
        <taxon>Xanthomonas</taxon>
    </lineage>
</organism>
<evidence type="ECO:0000256" key="5">
    <source>
        <dbReference type="ARBA" id="ARBA00022705"/>
    </source>
</evidence>
<keyword evidence="11" id="KW-1185">Reference proteome</keyword>
<feature type="domain" description="DUF7146" evidence="9">
    <location>
        <begin position="143"/>
        <end position="252"/>
    </location>
</feature>
<evidence type="ECO:0000313" key="10">
    <source>
        <dbReference type="EMBL" id="MCW0399206.1"/>
    </source>
</evidence>
<evidence type="ECO:0000259" key="7">
    <source>
        <dbReference type="Pfam" id="PF08273"/>
    </source>
</evidence>
<feature type="domain" description="DNA primase/helicase Gp4 N-terminal Bacteriophage T7-like" evidence="7">
    <location>
        <begin position="54"/>
        <end position="90"/>
    </location>
</feature>
<reference evidence="10 11" key="1">
    <citation type="submission" date="2022-06" db="EMBL/GenBank/DDBJ databases">
        <title>Dynamics of rice microbiomes reveals core vertical transmitted seed endophytes.</title>
        <authorList>
            <person name="Liao K."/>
            <person name="Zhang X."/>
        </authorList>
    </citation>
    <scope>NUCLEOTIDE SEQUENCE [LARGE SCALE GENOMIC DNA]</scope>
    <source>
        <strain evidence="10 11">YT10-10-1</strain>
    </source>
</reference>
<keyword evidence="6" id="KW-0804">Transcription</keyword>
<keyword evidence="1" id="KW-0240">DNA-directed RNA polymerase</keyword>
<dbReference type="RefSeq" id="WP_267122612.1">
    <property type="nucleotide sequence ID" value="NZ_JANFWR010000010.1"/>
</dbReference>
<dbReference type="Pfam" id="PF13362">
    <property type="entry name" value="Toprim_3"/>
    <property type="match status" value="1"/>
</dbReference>
<sequence>MNYRVRTATEEEAYKQKLRNETSQLKDTLKGRWDQVLPALIPEIALAVDKGHQHHITCPFHGGINDFRVYADFADTGGAICSCGTWPDGWKLLMHAKNCTFWEAKKMLIEALGGRFDAANLPVRYVESKDPDAVARKDAFNKRVVQETWQESLPLSASEAFPVRRWFFNRKLGEVRGPLSCIRFHSSLQYFEPSSGKTSGPRKVLHTGPAMVAMLTDIQNRTCGLHRTWLTEDGRKAEVEAPRRLTSAISTHPINGSAVKLDVPGGPVLSVGEGIESSLAARAIAKFPTWSTINKTLMAQLHIPEEVKFVIVWADRDNSGAGQAAAGELVQRVRNMGKKAVMVVPPFSVPEGGKSVDWNDVVAALGLEKAINLPEVQQVLQPLYAAIGATP</sequence>
<dbReference type="SUPFAM" id="SSF57783">
    <property type="entry name" value="Zinc beta-ribbon"/>
    <property type="match status" value="1"/>
</dbReference>
<feature type="domain" description="Toprim" evidence="8">
    <location>
        <begin position="269"/>
        <end position="364"/>
    </location>
</feature>
<evidence type="ECO:0000256" key="1">
    <source>
        <dbReference type="ARBA" id="ARBA00022478"/>
    </source>
</evidence>
<evidence type="ECO:0000313" key="11">
    <source>
        <dbReference type="Proteomes" id="UP001320843"/>
    </source>
</evidence>
<dbReference type="InterPro" id="IPR036977">
    <property type="entry name" value="DNA_primase_Znf_CHC2"/>
</dbReference>
<dbReference type="InterPro" id="IPR013237">
    <property type="entry name" value="Phage_T7_Gp4_N"/>
</dbReference>
<keyword evidence="2" id="KW-0639">Primosome</keyword>
<dbReference type="EMBL" id="JANFWR010000010">
    <property type="protein sequence ID" value="MCW0399206.1"/>
    <property type="molecule type" value="Genomic_DNA"/>
</dbReference>
<dbReference type="Proteomes" id="UP001320843">
    <property type="component" value="Unassembled WGS sequence"/>
</dbReference>
<dbReference type="Pfam" id="PF08273">
    <property type="entry name" value="Zn_Ribbon_Prim"/>
    <property type="match status" value="1"/>
</dbReference>
<dbReference type="Pfam" id="PF23639">
    <property type="entry name" value="DUF7146"/>
    <property type="match status" value="1"/>
</dbReference>
<evidence type="ECO:0000259" key="9">
    <source>
        <dbReference type="Pfam" id="PF23639"/>
    </source>
</evidence>
<comment type="caution">
    <text evidence="10">The sequence shown here is derived from an EMBL/GenBank/DDBJ whole genome shotgun (WGS) entry which is preliminary data.</text>
</comment>
<keyword evidence="3" id="KW-0808">Transferase</keyword>
<evidence type="ECO:0000256" key="2">
    <source>
        <dbReference type="ARBA" id="ARBA00022515"/>
    </source>
</evidence>
<evidence type="ECO:0000259" key="8">
    <source>
        <dbReference type="Pfam" id="PF13362"/>
    </source>
</evidence>
<evidence type="ECO:0000256" key="4">
    <source>
        <dbReference type="ARBA" id="ARBA00022695"/>
    </source>
</evidence>
<dbReference type="Gene3D" id="3.90.580.10">
    <property type="entry name" value="Zinc finger, CHC2-type domain"/>
    <property type="match status" value="1"/>
</dbReference>
<dbReference type="InterPro" id="IPR006171">
    <property type="entry name" value="TOPRIM_dom"/>
</dbReference>
<keyword evidence="5" id="KW-0235">DNA replication</keyword>
<dbReference type="InterPro" id="IPR055570">
    <property type="entry name" value="DUF7146"/>
</dbReference>
<evidence type="ECO:0008006" key="12">
    <source>
        <dbReference type="Google" id="ProtNLM"/>
    </source>
</evidence>
<evidence type="ECO:0000256" key="6">
    <source>
        <dbReference type="ARBA" id="ARBA00023163"/>
    </source>
</evidence>
<proteinExistence type="predicted"/>
<keyword evidence="4" id="KW-0548">Nucleotidyltransferase</keyword>
<gene>
    <name evidence="10" type="ORF">NB700_001762</name>
</gene>
<name>A0ABT3DUN1_9XANT</name>
<evidence type="ECO:0000256" key="3">
    <source>
        <dbReference type="ARBA" id="ARBA00022679"/>
    </source>
</evidence>
<protein>
    <recommendedName>
        <fullName evidence="12">Toprim domain-containing protein</fullName>
    </recommendedName>
</protein>